<gene>
    <name evidence="2" type="ORF">SAMN05660836_01617</name>
</gene>
<dbReference type="InterPro" id="IPR012902">
    <property type="entry name" value="N_methyl_site"/>
</dbReference>
<keyword evidence="1" id="KW-1133">Transmembrane helix</keyword>
<accession>A0A1I4TZR4</accession>
<dbReference type="SUPFAM" id="SSF54523">
    <property type="entry name" value="Pili subunits"/>
    <property type="match status" value="1"/>
</dbReference>
<dbReference type="RefSeq" id="WP_093394857.1">
    <property type="nucleotide sequence ID" value="NZ_FOUU01000004.1"/>
</dbReference>
<keyword evidence="3" id="KW-1185">Reference proteome</keyword>
<dbReference type="STRING" id="39841.SAMN05660836_01617"/>
<feature type="transmembrane region" description="Helical" evidence="1">
    <location>
        <begin position="12"/>
        <end position="33"/>
    </location>
</feature>
<evidence type="ECO:0000313" key="2">
    <source>
        <dbReference type="EMBL" id="SFM82252.1"/>
    </source>
</evidence>
<dbReference type="Proteomes" id="UP000199611">
    <property type="component" value="Unassembled WGS sequence"/>
</dbReference>
<keyword evidence="1" id="KW-0472">Membrane</keyword>
<evidence type="ECO:0000256" key="1">
    <source>
        <dbReference type="SAM" id="Phobius"/>
    </source>
</evidence>
<evidence type="ECO:0008006" key="4">
    <source>
        <dbReference type="Google" id="ProtNLM"/>
    </source>
</evidence>
<protein>
    <recommendedName>
        <fullName evidence="4">Prepilin-type N-terminal cleavage/methylation domain-containing protein</fullName>
    </recommendedName>
</protein>
<dbReference type="AlphaFoldDB" id="A0A1I4TZR4"/>
<name>A0A1I4TZR4_9BACT</name>
<dbReference type="Pfam" id="PF07963">
    <property type="entry name" value="N_methyl"/>
    <property type="match status" value="1"/>
</dbReference>
<evidence type="ECO:0000313" key="3">
    <source>
        <dbReference type="Proteomes" id="UP000199611"/>
    </source>
</evidence>
<dbReference type="EMBL" id="FOUU01000004">
    <property type="protein sequence ID" value="SFM82252.1"/>
    <property type="molecule type" value="Genomic_DNA"/>
</dbReference>
<organism evidence="2 3">
    <name type="scientific">Thermodesulforhabdus norvegica</name>
    <dbReference type="NCBI Taxonomy" id="39841"/>
    <lineage>
        <taxon>Bacteria</taxon>
        <taxon>Pseudomonadati</taxon>
        <taxon>Thermodesulfobacteriota</taxon>
        <taxon>Syntrophobacteria</taxon>
        <taxon>Syntrophobacterales</taxon>
        <taxon>Thermodesulforhabdaceae</taxon>
        <taxon>Thermodesulforhabdus</taxon>
    </lineage>
</organism>
<reference evidence="3" key="1">
    <citation type="submission" date="2016-10" db="EMBL/GenBank/DDBJ databases">
        <authorList>
            <person name="Varghese N."/>
            <person name="Submissions S."/>
        </authorList>
    </citation>
    <scope>NUCLEOTIDE SEQUENCE [LARGE SCALE GENOMIC DNA]</scope>
    <source>
        <strain evidence="3">DSM 9990</strain>
    </source>
</reference>
<dbReference type="InterPro" id="IPR045584">
    <property type="entry name" value="Pilin-like"/>
</dbReference>
<keyword evidence="1" id="KW-0812">Transmembrane</keyword>
<proteinExistence type="predicted"/>
<sequence>MKGKTDICGFTLMELLVVLLLGMVLAGAVYSFFLPIFGAVRHVHEASFMQEGVRSALEIMIRDIRMADSFPNGKVGACSPVADAKSDQITVRMDVNGDGDCDDADEEISYQFVEDEKSIERKGSQADDFEDFIGGDDTGIQVDCFTFVYYDRNGNELAAPVADPDNVVFVEVRTVVRSSREVRGYTDDTVYDRIEDCGPFNDSFVRRYVEGFAAIRNKYIGEG</sequence>